<comment type="caution">
    <text evidence="2">The sequence shown here is derived from an EMBL/GenBank/DDBJ whole genome shotgun (WGS) entry which is preliminary data.</text>
</comment>
<reference evidence="2" key="1">
    <citation type="submission" date="2022-11" db="EMBL/GenBank/DDBJ databases">
        <authorList>
            <person name="Scott C."/>
            <person name="Bruce N."/>
        </authorList>
    </citation>
    <scope>NUCLEOTIDE SEQUENCE</scope>
</reference>
<evidence type="ECO:0000256" key="1">
    <source>
        <dbReference type="SAM" id="Phobius"/>
    </source>
</evidence>
<dbReference type="AlphaFoldDB" id="A0A9P1H2U5"/>
<organism evidence="2 3">
    <name type="scientific">Parascedosporium putredinis</name>
    <dbReference type="NCBI Taxonomy" id="1442378"/>
    <lineage>
        <taxon>Eukaryota</taxon>
        <taxon>Fungi</taxon>
        <taxon>Dikarya</taxon>
        <taxon>Ascomycota</taxon>
        <taxon>Pezizomycotina</taxon>
        <taxon>Sordariomycetes</taxon>
        <taxon>Hypocreomycetidae</taxon>
        <taxon>Microascales</taxon>
        <taxon>Microascaceae</taxon>
        <taxon>Parascedosporium</taxon>
    </lineage>
</organism>
<gene>
    <name evidence="2" type="ORF">PPNO1_LOCUS5325</name>
</gene>
<evidence type="ECO:0000313" key="2">
    <source>
        <dbReference type="EMBL" id="CAI4215617.1"/>
    </source>
</evidence>
<dbReference type="OrthoDB" id="5396681at2759"/>
<keyword evidence="1" id="KW-0812">Transmembrane</keyword>
<feature type="transmembrane region" description="Helical" evidence="1">
    <location>
        <begin position="143"/>
        <end position="168"/>
    </location>
</feature>
<protein>
    <submittedName>
        <fullName evidence="2">Uncharacterized protein</fullName>
    </submittedName>
</protein>
<keyword evidence="1" id="KW-1133">Transmembrane helix</keyword>
<dbReference type="Proteomes" id="UP000838763">
    <property type="component" value="Unassembled WGS sequence"/>
</dbReference>
<dbReference type="EMBL" id="CALLCH030000012">
    <property type="protein sequence ID" value="CAI4215617.1"/>
    <property type="molecule type" value="Genomic_DNA"/>
</dbReference>
<keyword evidence="1" id="KW-0472">Membrane</keyword>
<evidence type="ECO:0000313" key="3">
    <source>
        <dbReference type="Proteomes" id="UP000838763"/>
    </source>
</evidence>
<keyword evidence="3" id="KW-1185">Reference proteome</keyword>
<proteinExistence type="predicted"/>
<sequence>MQDTDTSYWTIIQPPTMFYNEVRTDASNNSTLHPLGLHVKYLGAAAANWREYFNYVAERLKKSIHHAHAILLNTADMIAAVRAHGVAISETCNYDDILKFHGQELLVSNGVKLAMIAEEDSAQNKVMASLTEMTHKDSRTVRVMTMIALIYLPANLILAFFSTTIVSLPPLKLA</sequence>
<accession>A0A9P1H2U5</accession>
<name>A0A9P1H2U5_9PEZI</name>